<dbReference type="AlphaFoldDB" id="F6ZMY2"/>
<dbReference type="PANTHER" id="PTHR17609">
    <property type="entry name" value="HMG DOMAIN-CONTAINING PROTEIN 3"/>
    <property type="match status" value="1"/>
</dbReference>
<dbReference type="Proteomes" id="UP000008144">
    <property type="component" value="Chromosome 1"/>
</dbReference>
<organism evidence="1 2">
    <name type="scientific">Ciona intestinalis</name>
    <name type="common">Transparent sea squirt</name>
    <name type="synonym">Ascidia intestinalis</name>
    <dbReference type="NCBI Taxonomy" id="7719"/>
    <lineage>
        <taxon>Eukaryota</taxon>
        <taxon>Metazoa</taxon>
        <taxon>Chordata</taxon>
        <taxon>Tunicata</taxon>
        <taxon>Ascidiacea</taxon>
        <taxon>Phlebobranchia</taxon>
        <taxon>Cionidae</taxon>
        <taxon>Ciona</taxon>
    </lineage>
</organism>
<keyword evidence="2" id="KW-1185">Reference proteome</keyword>
<sequence length="157" mass="17914">MIYPSEQVLSIPVNIIRNAFYHFCALSDLEYNFKCTLCGPNPKIIIGDGNWKNTCQIAMENLQVPEDVHETLDVQNQWMSYCKEIIGRGFYGMKENPWACTLNYTTNSPWMGTDTRNSNLLVNTEHHKLDVLSTSKVKSLKHNANVSQEEILDALNS</sequence>
<reference evidence="2" key="1">
    <citation type="journal article" date="2002" name="Science">
        <title>The draft genome of Ciona intestinalis: insights into chordate and vertebrate origins.</title>
        <authorList>
            <person name="Dehal P."/>
            <person name="Satou Y."/>
            <person name="Campbell R.K."/>
            <person name="Chapman J."/>
            <person name="Degnan B."/>
            <person name="De Tomaso A."/>
            <person name="Davidson B."/>
            <person name="Di Gregorio A."/>
            <person name="Gelpke M."/>
            <person name="Goodstein D.M."/>
            <person name="Harafuji N."/>
            <person name="Hastings K.E."/>
            <person name="Ho I."/>
            <person name="Hotta K."/>
            <person name="Huang W."/>
            <person name="Kawashima T."/>
            <person name="Lemaire P."/>
            <person name="Martinez D."/>
            <person name="Meinertzhagen I.A."/>
            <person name="Necula S."/>
            <person name="Nonaka M."/>
            <person name="Putnam N."/>
            <person name="Rash S."/>
            <person name="Saiga H."/>
            <person name="Satake M."/>
            <person name="Terry A."/>
            <person name="Yamada L."/>
            <person name="Wang H.G."/>
            <person name="Awazu S."/>
            <person name="Azumi K."/>
            <person name="Boore J."/>
            <person name="Branno M."/>
            <person name="Chin-Bow S."/>
            <person name="DeSantis R."/>
            <person name="Doyle S."/>
            <person name="Francino P."/>
            <person name="Keys D.N."/>
            <person name="Haga S."/>
            <person name="Hayashi H."/>
            <person name="Hino K."/>
            <person name="Imai K.S."/>
            <person name="Inaba K."/>
            <person name="Kano S."/>
            <person name="Kobayashi K."/>
            <person name="Kobayashi M."/>
            <person name="Lee B.I."/>
            <person name="Makabe K.W."/>
            <person name="Manohar C."/>
            <person name="Matassi G."/>
            <person name="Medina M."/>
            <person name="Mochizuki Y."/>
            <person name="Mount S."/>
            <person name="Morishita T."/>
            <person name="Miura S."/>
            <person name="Nakayama A."/>
            <person name="Nishizaka S."/>
            <person name="Nomoto H."/>
            <person name="Ohta F."/>
            <person name="Oishi K."/>
            <person name="Rigoutsos I."/>
            <person name="Sano M."/>
            <person name="Sasaki A."/>
            <person name="Sasakura Y."/>
            <person name="Shoguchi E."/>
            <person name="Shin-i T."/>
            <person name="Spagnuolo A."/>
            <person name="Stainier D."/>
            <person name="Suzuki M.M."/>
            <person name="Tassy O."/>
            <person name="Takatori N."/>
            <person name="Tokuoka M."/>
            <person name="Yagi K."/>
            <person name="Yoshizaki F."/>
            <person name="Wada S."/>
            <person name="Zhang C."/>
            <person name="Hyatt P.D."/>
            <person name="Larimer F."/>
            <person name="Detter C."/>
            <person name="Doggett N."/>
            <person name="Glavina T."/>
            <person name="Hawkins T."/>
            <person name="Richardson P."/>
            <person name="Lucas S."/>
            <person name="Kohara Y."/>
            <person name="Levine M."/>
            <person name="Satoh N."/>
            <person name="Rokhsar D.S."/>
        </authorList>
    </citation>
    <scope>NUCLEOTIDE SEQUENCE [LARGE SCALE GENOMIC DNA]</scope>
</reference>
<evidence type="ECO:0000313" key="2">
    <source>
        <dbReference type="Proteomes" id="UP000008144"/>
    </source>
</evidence>
<protein>
    <submittedName>
        <fullName evidence="1">Uncharacterized protein</fullName>
    </submittedName>
</protein>
<dbReference type="HOGENOM" id="CLU_1677227_0_0_1"/>
<dbReference type="PANTHER" id="PTHR17609:SF3">
    <property type="entry name" value="SAP DOMAIN-CONTAINING PROTEIN"/>
    <property type="match status" value="1"/>
</dbReference>
<reference evidence="1" key="3">
    <citation type="submission" date="2025-08" db="UniProtKB">
        <authorList>
            <consortium name="Ensembl"/>
        </authorList>
    </citation>
    <scope>IDENTIFICATION</scope>
</reference>
<dbReference type="EMBL" id="EAAA01000263">
    <property type="status" value="NOT_ANNOTATED_CDS"/>
    <property type="molecule type" value="Genomic_DNA"/>
</dbReference>
<name>F6ZMY2_CIOIN</name>
<accession>F6ZMY2</accession>
<evidence type="ECO:0000313" key="1">
    <source>
        <dbReference type="Ensembl" id="ENSCINP00000022188.2"/>
    </source>
</evidence>
<dbReference type="InParanoid" id="F6ZMY2"/>
<reference evidence="1" key="4">
    <citation type="submission" date="2025-09" db="UniProtKB">
        <authorList>
            <consortium name="Ensembl"/>
        </authorList>
    </citation>
    <scope>IDENTIFICATION</scope>
</reference>
<proteinExistence type="predicted"/>
<reference evidence="1" key="2">
    <citation type="journal article" date="2008" name="Genome Biol.">
        <title>Improved genome assembly and evidence-based global gene model set for the chordate Ciona intestinalis: new insight into intron and operon populations.</title>
        <authorList>
            <person name="Satou Y."/>
            <person name="Mineta K."/>
            <person name="Ogasawara M."/>
            <person name="Sasakura Y."/>
            <person name="Shoguchi E."/>
            <person name="Ueno K."/>
            <person name="Yamada L."/>
            <person name="Matsumoto J."/>
            <person name="Wasserscheid J."/>
            <person name="Dewar K."/>
            <person name="Wiley G.B."/>
            <person name="Macmil S.L."/>
            <person name="Roe B.A."/>
            <person name="Zeller R.W."/>
            <person name="Hastings K.E."/>
            <person name="Lemaire P."/>
            <person name="Lindquist E."/>
            <person name="Endo T."/>
            <person name="Hotta K."/>
            <person name="Inaba K."/>
        </authorList>
    </citation>
    <scope>NUCLEOTIDE SEQUENCE [LARGE SCALE GENOMIC DNA]</scope>
    <source>
        <strain evidence="1">wild type</strain>
    </source>
</reference>
<dbReference type="Ensembl" id="ENSCINT00000022434.2">
    <property type="protein sequence ID" value="ENSCINP00000022188.2"/>
    <property type="gene ID" value="ENSCING00000011654.2"/>
</dbReference>
<dbReference type="InterPro" id="IPR039598">
    <property type="entry name" value="HMGXB3"/>
</dbReference>
<dbReference type="GeneTree" id="ENSGT00390000006983"/>